<evidence type="ECO:0000256" key="1">
    <source>
        <dbReference type="SAM" id="SignalP"/>
    </source>
</evidence>
<dbReference type="InterPro" id="IPR013039">
    <property type="entry name" value="DUF1588"/>
</dbReference>
<keyword evidence="1" id="KW-0732">Signal</keyword>
<dbReference type="RefSeq" id="WP_236984711.1">
    <property type="nucleotide sequence ID" value="NZ_AP023086.1"/>
</dbReference>
<evidence type="ECO:0000259" key="2">
    <source>
        <dbReference type="Pfam" id="PF07627"/>
    </source>
</evidence>
<dbReference type="Pfam" id="PF07627">
    <property type="entry name" value="PSCyt3"/>
    <property type="match status" value="1"/>
</dbReference>
<gene>
    <name evidence="3" type="ORF">MARGE09_P3646</name>
</gene>
<dbReference type="Proteomes" id="UP001320119">
    <property type="component" value="Chromosome"/>
</dbReference>
<proteinExistence type="predicted"/>
<organism evidence="3 4">
    <name type="scientific">Marinagarivorans cellulosilyticus</name>
    <dbReference type="NCBI Taxonomy" id="2721545"/>
    <lineage>
        <taxon>Bacteria</taxon>
        <taxon>Pseudomonadati</taxon>
        <taxon>Pseudomonadota</taxon>
        <taxon>Gammaproteobacteria</taxon>
        <taxon>Cellvibrionales</taxon>
        <taxon>Cellvibrionaceae</taxon>
        <taxon>Marinagarivorans</taxon>
    </lineage>
</organism>
<feature type="domain" description="DUF1588" evidence="2">
    <location>
        <begin position="435"/>
        <end position="522"/>
    </location>
</feature>
<protein>
    <recommendedName>
        <fullName evidence="2">DUF1588 domain-containing protein</fullName>
    </recommendedName>
</protein>
<keyword evidence="4" id="KW-1185">Reference proteome</keyword>
<accession>A0AAN1WKV3</accession>
<dbReference type="KEGG" id="marq:MARGE09_P3646"/>
<sequence length="1009" mass="111480">MAGLYGAHISSQRCATTVLLWLLSCCLLACSGGGGEGAALQQDSAALAAPGNTPAVTPSSIAYSAPASSSGSVMSSEPVVQSSFAENASVSVSSTAVIAVSTSSGSVSSSNGADVQSPPVATWPQAWQFFDQTLVSSLVNTDCSICHVAQGMAGATPLQFAVNNNYQNAQILERYVLEADNANRLLRKITGFDGHGGGAIVNRQQQAYKDVEAWLALILPETQQVTKPAFTAIQIEPRQKTLRRAALILTGRLPTRDENDRVIRSDAELAKVLKELMQTEGFEQFLIRGANDQFLTDSFLNGQFFELSNGFAPYYPVGSNRRYFAYESGDVWPFERWNHDIYHGMVRGPLALIAHTVMNDRPYTDIVTADYTMGNQSMADYMRQDAIFEYGDKFDLQPIKNNGQILMQSGHEQYLDPSIGLRIDQHGEWVEYPHAGILNEPAFLARYPSSDTNRNRLRAKMVYRLFLGVEVEDIAARTIAGDALVDTQNPTLNNDACAVCHETLDPVAGAFQNFGVDGWYRSSWEGMDSLPSSYKHEANSPYVEGDLWYRDMRSPGFEGKAIGDSARSLAELGRYIAQDDRFAEAAVKFWWPAIMSDALLTSAAGETPLYQQQQQFIRALAQQFREGFNGQAPYNLKDLIVAMVMSDWFRAEQIAFDDSASEPVNSQGTLALSGVRLLTPEELENKVKALVGFAWGEREDFWANNGFWSYMDDQFRIYYGGIDSLGVTERAKVQNSLMANVAESQAVNLACAAVLLDVNRDTVSQRLLRNQARYVSPFSHNWQWLELAQPQSVTLSLTLLPGQNRLRISHLNAERIGPVVFDQLQVVATDGTLLFSAVHASDNIVLSHEAQKVTGLQAGSMIVLEKGYADITFEGQGYTEVQLRADVLTPIEWVEPAQVSVDVLDLAGRGGQVLRQQMVELFTLTQGSDYAVDSPEITEAMDTFIAVWQTLEMQATPMTLAQHANNYCELGAQGLPKIRDLNTSDPQRLLSAWSHMMVYFFTDFYFLHE</sequence>
<evidence type="ECO:0000313" key="3">
    <source>
        <dbReference type="EMBL" id="BCD99444.1"/>
    </source>
</evidence>
<name>A0AAN1WKV3_9GAMM</name>
<dbReference type="EMBL" id="AP023086">
    <property type="protein sequence ID" value="BCD99444.1"/>
    <property type="molecule type" value="Genomic_DNA"/>
</dbReference>
<dbReference type="AlphaFoldDB" id="A0AAN1WKV3"/>
<feature type="signal peptide" evidence="1">
    <location>
        <begin position="1"/>
        <end position="29"/>
    </location>
</feature>
<evidence type="ECO:0000313" key="4">
    <source>
        <dbReference type="Proteomes" id="UP001320119"/>
    </source>
</evidence>
<reference evidence="3 4" key="1">
    <citation type="journal article" date="2022" name="IScience">
        <title>An ultrasensitive nanofiber-based assay for enzymatic hydrolysis and deep-sea microbial degradation of cellulose.</title>
        <authorList>
            <person name="Tsudome M."/>
            <person name="Tachioka M."/>
            <person name="Miyazaki M."/>
            <person name="Uchimura K."/>
            <person name="Tsuda M."/>
            <person name="Takaki Y."/>
            <person name="Deguchi S."/>
        </authorList>
    </citation>
    <scope>NUCLEOTIDE SEQUENCE [LARGE SCALE GENOMIC DNA]</scope>
    <source>
        <strain evidence="3 4">GE09</strain>
    </source>
</reference>
<feature type="chain" id="PRO_5042837664" description="DUF1588 domain-containing protein" evidence="1">
    <location>
        <begin position="30"/>
        <end position="1009"/>
    </location>
</feature>